<dbReference type="Gene3D" id="1.10.287.130">
    <property type="match status" value="1"/>
</dbReference>
<keyword evidence="5 10" id="KW-0418">Kinase</keyword>
<dbReference type="CDD" id="cd16922">
    <property type="entry name" value="HATPase_EvgS-ArcB-TorS-like"/>
    <property type="match status" value="1"/>
</dbReference>
<evidence type="ECO:0000256" key="3">
    <source>
        <dbReference type="ARBA" id="ARBA00022553"/>
    </source>
</evidence>
<feature type="coiled-coil region" evidence="6">
    <location>
        <begin position="391"/>
        <end position="418"/>
    </location>
</feature>
<keyword evidence="7" id="KW-0472">Membrane</keyword>
<feature type="transmembrane region" description="Helical" evidence="7">
    <location>
        <begin position="183"/>
        <end position="205"/>
    </location>
</feature>
<keyword evidence="4" id="KW-0808">Transferase</keyword>
<evidence type="ECO:0000256" key="1">
    <source>
        <dbReference type="ARBA" id="ARBA00000085"/>
    </source>
</evidence>
<keyword evidence="7" id="KW-1133">Transmembrane helix</keyword>
<evidence type="ECO:0000256" key="7">
    <source>
        <dbReference type="SAM" id="Phobius"/>
    </source>
</evidence>
<dbReference type="InterPro" id="IPR036890">
    <property type="entry name" value="HATPase_C_sf"/>
</dbReference>
<dbReference type="PANTHER" id="PTHR43047">
    <property type="entry name" value="TWO-COMPONENT HISTIDINE PROTEIN KINASE"/>
    <property type="match status" value="1"/>
</dbReference>
<feature type="transmembrane region" description="Helical" evidence="7">
    <location>
        <begin position="302"/>
        <end position="323"/>
    </location>
</feature>
<dbReference type="Gene3D" id="2.60.40.2380">
    <property type="match status" value="1"/>
</dbReference>
<dbReference type="InterPro" id="IPR003661">
    <property type="entry name" value="HisK_dim/P_dom"/>
</dbReference>
<dbReference type="Pfam" id="PF00512">
    <property type="entry name" value="HisKA"/>
    <property type="match status" value="1"/>
</dbReference>
<dbReference type="InterPro" id="IPR036097">
    <property type="entry name" value="HisK_dim/P_sf"/>
</dbReference>
<dbReference type="InterPro" id="IPR005467">
    <property type="entry name" value="His_kinase_dom"/>
</dbReference>
<feature type="transmembrane region" description="Helical" evidence="7">
    <location>
        <begin position="275"/>
        <end position="296"/>
    </location>
</feature>
<dbReference type="InterPro" id="IPR011623">
    <property type="entry name" value="7TMR_DISM_rcpt_extracell_dom1"/>
</dbReference>
<evidence type="ECO:0000256" key="2">
    <source>
        <dbReference type="ARBA" id="ARBA00012438"/>
    </source>
</evidence>
<organism evidence="10 11">
    <name type="scientific">Pseudomonas folii</name>
    <dbReference type="NCBI Taxonomy" id="2762593"/>
    <lineage>
        <taxon>Bacteria</taxon>
        <taxon>Pseudomonadati</taxon>
        <taxon>Pseudomonadota</taxon>
        <taxon>Gammaproteobacteria</taxon>
        <taxon>Pseudomonadales</taxon>
        <taxon>Pseudomonadaceae</taxon>
        <taxon>Pseudomonas</taxon>
    </lineage>
</organism>
<keyword evidence="6" id="KW-0175">Coiled coil</keyword>
<protein>
    <recommendedName>
        <fullName evidence="2">histidine kinase</fullName>
        <ecNumber evidence="2">2.7.13.3</ecNumber>
    </recommendedName>
</protein>
<feature type="domain" description="Histidine kinase" evidence="9">
    <location>
        <begin position="425"/>
        <end position="646"/>
    </location>
</feature>
<gene>
    <name evidence="10" type="ORF">H8S59_13910</name>
</gene>
<keyword evidence="11" id="KW-1185">Reference proteome</keyword>
<comment type="caution">
    <text evidence="10">The sequence shown here is derived from an EMBL/GenBank/DDBJ whole genome shotgun (WGS) entry which is preliminary data.</text>
</comment>
<dbReference type="Pfam" id="PF02518">
    <property type="entry name" value="HATPase_c"/>
    <property type="match status" value="1"/>
</dbReference>
<dbReference type="GO" id="GO:0016301">
    <property type="term" value="F:kinase activity"/>
    <property type="evidence" value="ECO:0007669"/>
    <property type="project" value="UniProtKB-KW"/>
</dbReference>
<dbReference type="Gene3D" id="3.30.565.10">
    <property type="entry name" value="Histidine kinase-like ATPase, C-terminal domain"/>
    <property type="match status" value="1"/>
</dbReference>
<sequence>MRYLLIMLVALLSQLASAVEFDESTRSLALGRAVQVFEDVSGEATISDVSSAAMSSSFRALDSDTLNAGFSNSAFWLRVDLRYMPRDVTAHRDWMVELAYPPMDYVDFYLPDAIGTQHLAWQTGDMLPFSSRQIKQANYLFEVSLEPGQSKTIYLRVKSAGSIQVPLSLWDSSAYLEDQPPRMYVLGVLYGVLLVMLIYNLCIYLGVRDVSYLYYVLYIAPLGLYQLALNGIGVEFLWPESPWLANVAPLFLLMLSVLFACQFARSFLQTKKIGLWLDQSLVLVMAAAGVVMLLSLSPNLSLAFRLYGGLMLIFTAMIFVAGITAMCHGVREARYFVLAWTAFLLGSVIHVGMLAGYLPHSFFTMYANQIGSAMEAALVSMALAVRINQSREEHAQIMREARENLERANQQLAASNRLKDEFLASLTHELRTPMNGVIGSLELMQTVELNPELSSYHQTAASSAQDMMGMVNGILTLTELQAGRLHVVPESFDLRCLIHGLKGQFTNAAQDKGLKLIIEWVEPLRSGLVGDVYKLRQCLECLLDNAIKFTQFGSVRIRVQQQTQGEGQVQLLIEVIDSGIGFTRLDESTLYQHFFQVDGSLTRQYGGLGIGLAICRQLIELHGGRLSHSSAPGEGSCFALKVTLGCAAQNLAHADTPVKLHSGG</sequence>
<reference evidence="10 11" key="1">
    <citation type="submission" date="2020-08" db="EMBL/GenBank/DDBJ databases">
        <title>Putative novel bacterial strains isolated from necrotic wheat leaf tissues caused by Xanthomonas translucens.</title>
        <authorList>
            <person name="Tambong J.T."/>
        </authorList>
    </citation>
    <scope>NUCLEOTIDE SEQUENCE [LARGE SCALE GENOMIC DNA]</scope>
    <source>
        <strain evidence="10 11">DOAB 1069</strain>
    </source>
</reference>
<evidence type="ECO:0000256" key="4">
    <source>
        <dbReference type="ARBA" id="ARBA00022679"/>
    </source>
</evidence>
<dbReference type="SUPFAM" id="SSF55874">
    <property type="entry name" value="ATPase domain of HSP90 chaperone/DNA topoisomerase II/histidine kinase"/>
    <property type="match status" value="1"/>
</dbReference>
<evidence type="ECO:0000256" key="6">
    <source>
        <dbReference type="SAM" id="Coils"/>
    </source>
</evidence>
<dbReference type="Proteomes" id="UP000651852">
    <property type="component" value="Unassembled WGS sequence"/>
</dbReference>
<feature type="signal peptide" evidence="8">
    <location>
        <begin position="1"/>
        <end position="18"/>
    </location>
</feature>
<dbReference type="EMBL" id="JACONW010000059">
    <property type="protein sequence ID" value="MBC3950855.1"/>
    <property type="molecule type" value="Genomic_DNA"/>
</dbReference>
<keyword evidence="8" id="KW-0732">Signal</keyword>
<dbReference type="InterPro" id="IPR004358">
    <property type="entry name" value="Sig_transdc_His_kin-like_C"/>
</dbReference>
<evidence type="ECO:0000256" key="5">
    <source>
        <dbReference type="ARBA" id="ARBA00022777"/>
    </source>
</evidence>
<name>A0ABR7B1L1_9PSED</name>
<feature type="transmembrane region" description="Helical" evidence="7">
    <location>
        <begin position="243"/>
        <end position="263"/>
    </location>
</feature>
<dbReference type="SUPFAM" id="SSF47384">
    <property type="entry name" value="Homodimeric domain of signal transducing histidine kinase"/>
    <property type="match status" value="1"/>
</dbReference>
<accession>A0ABR7B1L1</accession>
<dbReference type="PRINTS" id="PR00344">
    <property type="entry name" value="BCTRLSENSOR"/>
</dbReference>
<dbReference type="InterPro" id="IPR003594">
    <property type="entry name" value="HATPase_dom"/>
</dbReference>
<evidence type="ECO:0000256" key="8">
    <source>
        <dbReference type="SAM" id="SignalP"/>
    </source>
</evidence>
<comment type="catalytic activity">
    <reaction evidence="1">
        <text>ATP + protein L-histidine = ADP + protein N-phospho-L-histidine.</text>
        <dbReference type="EC" id="2.7.13.3"/>
    </reaction>
</comment>
<keyword evidence="7" id="KW-0812">Transmembrane</keyword>
<feature type="chain" id="PRO_5047169809" description="histidine kinase" evidence="8">
    <location>
        <begin position="19"/>
        <end position="664"/>
    </location>
</feature>
<evidence type="ECO:0000313" key="11">
    <source>
        <dbReference type="Proteomes" id="UP000651852"/>
    </source>
</evidence>
<dbReference type="PANTHER" id="PTHR43047:SF64">
    <property type="entry name" value="HISTIDINE KINASE CONTAINING CHEY-HOMOLOGOUS RECEIVER DOMAIN AND PAS DOMAIN-RELATED"/>
    <property type="match status" value="1"/>
</dbReference>
<dbReference type="RefSeq" id="WP_187521785.1">
    <property type="nucleotide sequence ID" value="NZ_JACONW010000059.1"/>
</dbReference>
<dbReference type="SMART" id="SM00388">
    <property type="entry name" value="HisKA"/>
    <property type="match status" value="1"/>
</dbReference>
<evidence type="ECO:0000313" key="10">
    <source>
        <dbReference type="EMBL" id="MBC3950855.1"/>
    </source>
</evidence>
<dbReference type="InterPro" id="IPR011622">
    <property type="entry name" value="7TMR_DISM_rcpt_extracell_dom2"/>
</dbReference>
<dbReference type="Pfam" id="PF07695">
    <property type="entry name" value="7TMR-DISM_7TM"/>
    <property type="match status" value="1"/>
</dbReference>
<dbReference type="SMART" id="SM00387">
    <property type="entry name" value="HATPase_c"/>
    <property type="match status" value="1"/>
</dbReference>
<dbReference type="EC" id="2.7.13.3" evidence="2"/>
<feature type="transmembrane region" description="Helical" evidence="7">
    <location>
        <begin position="335"/>
        <end position="358"/>
    </location>
</feature>
<dbReference type="Pfam" id="PF07696">
    <property type="entry name" value="7TMR-DISMED2"/>
    <property type="match status" value="1"/>
</dbReference>
<dbReference type="CDD" id="cd00082">
    <property type="entry name" value="HisKA"/>
    <property type="match status" value="1"/>
</dbReference>
<proteinExistence type="predicted"/>
<keyword evidence="3" id="KW-0597">Phosphoprotein</keyword>
<evidence type="ECO:0000259" key="9">
    <source>
        <dbReference type="PROSITE" id="PS50109"/>
    </source>
</evidence>
<dbReference type="PROSITE" id="PS50109">
    <property type="entry name" value="HIS_KIN"/>
    <property type="match status" value="1"/>
</dbReference>
<feature type="transmembrane region" description="Helical" evidence="7">
    <location>
        <begin position="212"/>
        <end position="237"/>
    </location>
</feature>